<evidence type="ECO:0000256" key="2">
    <source>
        <dbReference type="PROSITE-ProRule" id="PRU00124"/>
    </source>
</evidence>
<reference evidence="3 4" key="1">
    <citation type="journal article" date="2023" name="Sci. Data">
        <title>Genome assembly of the Korean intertidal mud-creeper Batillaria attramentaria.</title>
        <authorList>
            <person name="Patra A.K."/>
            <person name="Ho P.T."/>
            <person name="Jun S."/>
            <person name="Lee S.J."/>
            <person name="Kim Y."/>
            <person name="Won Y.J."/>
        </authorList>
    </citation>
    <scope>NUCLEOTIDE SEQUENCE [LARGE SCALE GENOMIC DNA]</scope>
    <source>
        <strain evidence="3">Wonlab-2016</strain>
    </source>
</reference>
<comment type="caution">
    <text evidence="3">The sequence shown here is derived from an EMBL/GenBank/DDBJ whole genome shotgun (WGS) entry which is preliminary data.</text>
</comment>
<evidence type="ECO:0000313" key="4">
    <source>
        <dbReference type="Proteomes" id="UP001519460"/>
    </source>
</evidence>
<accession>A0ABD0KC69</accession>
<evidence type="ECO:0000256" key="1">
    <source>
        <dbReference type="ARBA" id="ARBA00023157"/>
    </source>
</evidence>
<dbReference type="PROSITE" id="PS50068">
    <property type="entry name" value="LDLRA_2"/>
    <property type="match status" value="1"/>
</dbReference>
<dbReference type="EMBL" id="JACVVK020000205">
    <property type="protein sequence ID" value="KAK7484751.1"/>
    <property type="molecule type" value="Genomic_DNA"/>
</dbReference>
<dbReference type="Pfam" id="PF00057">
    <property type="entry name" value="Ldl_recept_a"/>
    <property type="match status" value="1"/>
</dbReference>
<proteinExistence type="predicted"/>
<dbReference type="InterPro" id="IPR036055">
    <property type="entry name" value="LDL_receptor-like_sf"/>
</dbReference>
<dbReference type="SUPFAM" id="SSF57424">
    <property type="entry name" value="LDL receptor-like module"/>
    <property type="match status" value="1"/>
</dbReference>
<evidence type="ECO:0000313" key="3">
    <source>
        <dbReference type="EMBL" id="KAK7484751.1"/>
    </source>
</evidence>
<dbReference type="InterPro" id="IPR002172">
    <property type="entry name" value="LDrepeatLR_classA_rpt"/>
</dbReference>
<keyword evidence="4" id="KW-1185">Reference proteome</keyword>
<dbReference type="Proteomes" id="UP001519460">
    <property type="component" value="Unassembled WGS sequence"/>
</dbReference>
<dbReference type="SMART" id="SM00192">
    <property type="entry name" value="LDLa"/>
    <property type="match status" value="1"/>
</dbReference>
<name>A0ABD0KC69_9CAEN</name>
<comment type="caution">
    <text evidence="2">Lacks conserved residue(s) required for the propagation of feature annotation.</text>
</comment>
<feature type="disulfide bond" evidence="2">
    <location>
        <begin position="101"/>
        <end position="116"/>
    </location>
</feature>
<dbReference type="AlphaFoldDB" id="A0ABD0KC69"/>
<gene>
    <name evidence="3" type="ORF">BaRGS_00024036</name>
</gene>
<sequence length="197" mass="21926">MIPCSRSQLKNVLCEIESTPTETKTDPIIRLAQQRTLTASPSYVQCSAGHVTHTFLACDVKSACWKRSYGTSAVCLAPLTPLPPSFTCADGVERVPYTLVCDHRADCRDASDEDFCVYPPSTYSKNFQCGDGQVFQIMPSDYYHFNVLSRGHEPHDTEPEKNEQCMNLELSAFDDDAYKSTYSEGNWISQETNVGVG</sequence>
<organism evidence="3 4">
    <name type="scientific">Batillaria attramentaria</name>
    <dbReference type="NCBI Taxonomy" id="370345"/>
    <lineage>
        <taxon>Eukaryota</taxon>
        <taxon>Metazoa</taxon>
        <taxon>Spiralia</taxon>
        <taxon>Lophotrochozoa</taxon>
        <taxon>Mollusca</taxon>
        <taxon>Gastropoda</taxon>
        <taxon>Caenogastropoda</taxon>
        <taxon>Sorbeoconcha</taxon>
        <taxon>Cerithioidea</taxon>
        <taxon>Batillariidae</taxon>
        <taxon>Batillaria</taxon>
    </lineage>
</organism>
<dbReference type="Gene3D" id="4.10.400.10">
    <property type="entry name" value="Low-density Lipoprotein Receptor"/>
    <property type="match status" value="1"/>
</dbReference>
<dbReference type="CDD" id="cd00112">
    <property type="entry name" value="LDLa"/>
    <property type="match status" value="1"/>
</dbReference>
<keyword evidence="1 2" id="KW-1015">Disulfide bond</keyword>
<protein>
    <submittedName>
        <fullName evidence="3">Uncharacterized protein</fullName>
    </submittedName>
</protein>